<evidence type="ECO:0000256" key="7">
    <source>
        <dbReference type="ARBA" id="ARBA00023242"/>
    </source>
</evidence>
<dbReference type="EMBL" id="JADBJN010000001">
    <property type="protein sequence ID" value="KAG5680671.1"/>
    <property type="molecule type" value="Genomic_DNA"/>
</dbReference>
<evidence type="ECO:0000256" key="5">
    <source>
        <dbReference type="ARBA" id="ARBA00022989"/>
    </source>
</evidence>
<keyword evidence="7" id="KW-0539">Nucleus</keyword>
<feature type="region of interest" description="Disordered" evidence="8">
    <location>
        <begin position="60"/>
        <end position="81"/>
    </location>
</feature>
<feature type="compositionally biased region" description="Basic and acidic residues" evidence="8">
    <location>
        <begin position="917"/>
        <end position="942"/>
    </location>
</feature>
<evidence type="ECO:0000256" key="6">
    <source>
        <dbReference type="ARBA" id="ARBA00023136"/>
    </source>
</evidence>
<comment type="caution">
    <text evidence="9">The sequence shown here is derived from an EMBL/GenBank/DDBJ whole genome shotgun (WGS) entry which is preliminary data.</text>
</comment>
<feature type="region of interest" description="Disordered" evidence="8">
    <location>
        <begin position="286"/>
        <end position="312"/>
    </location>
</feature>
<dbReference type="InterPro" id="IPR019130">
    <property type="entry name" value="Macoilin"/>
</dbReference>
<dbReference type="Proteomes" id="UP001107558">
    <property type="component" value="Chromosome 1"/>
</dbReference>
<dbReference type="PANTHER" id="PTHR13289">
    <property type="entry name" value="PROTEIN PHOSPHATASE 1-BINDING PROTEIN BIFOCAL"/>
    <property type="match status" value="1"/>
</dbReference>
<protein>
    <submittedName>
        <fullName evidence="9">Uncharacterized protein</fullName>
    </submittedName>
</protein>
<sequence length="942" mass="105145">MSVSTLKQIFDQKLAETETATTPTTTILTNSPTKSKLLVANVQQSSTVLVQQKFVVNNINNNNGSSNNASRLKNNQQQQQSLIKNSFDKDSSCYKRVYSAHTNKNEDNSVSHHQLARYNKMVAKQEIVLEPDVQNENEEDFKYGPGFVSKLRYRYLSLTLRQSSVSKQRPSILDLRRSTSLNNLLDEDCEEDMEHEEEEEEVADMKTINVMNCNNKDFVYHENLKNNNRNGIDKLKTLTESYPAPEHQTQYSVRSSRSIDKNLNLKRARSVEAILRYDHSAWERDIQKDHQQQPHRQSTGSETTATVKNSNDVTIEEKINSAKERPYNMPPKRLTSLIGDDERPPPGICKQTMRIFEASANKKRNSQNRPIGESIASRMAMFKSQSQEKPAITAKKPNIIPRTSSPKPINHLNQVNNHNNSNMPNNAMNNSEKFAKYTKEKTVLPKLDINIIKNNLETKSNGSSSGGNGSWSPIENKDSYRVKRDYSPVNSDSSLSSTPNILSPFRNSMSPQLIEPGYNKKTVTGSTTVDTSSPIITSLSSKLSNLHMDNTSTPKTTHKNNNLLKTIDDSEIDVSSSDKESSDNKFNNNVIVEVKGSELKSVNDELSVESKTVNNSSKIINNNSLTTTPSTAISSQKVVVNHEKSVTSEINNGEVKSVKENFMITKPTTKPPPPPIITSNSSTIVTMKSQGGADKSSLNTENENGSGAKWTVKKKSWSSQADDQPSNSIVFNFSDRKDVPDYIEHDGLILRRKRELPKPNESGFVLLGDLTLDSSTDPDDAYHMGPPSPCDVEFENANIIPEGKSSIRTRTKEVKFKIQFDDSLTATYEYPSETSLMIDETFGDDDDEVDANFYGRASSSKLLTSVPLGSTPFANYQPQKANAASFELGITRTTPSPSSASSEENTFISNPDEDVDDYLKPATDAESHRWSSEETRGTDLLF</sequence>
<organism evidence="9 10">
    <name type="scientific">Polypedilum vanderplanki</name>
    <name type="common">Sleeping chironomid midge</name>
    <dbReference type="NCBI Taxonomy" id="319348"/>
    <lineage>
        <taxon>Eukaryota</taxon>
        <taxon>Metazoa</taxon>
        <taxon>Ecdysozoa</taxon>
        <taxon>Arthropoda</taxon>
        <taxon>Hexapoda</taxon>
        <taxon>Insecta</taxon>
        <taxon>Pterygota</taxon>
        <taxon>Neoptera</taxon>
        <taxon>Endopterygota</taxon>
        <taxon>Diptera</taxon>
        <taxon>Nematocera</taxon>
        <taxon>Chironomoidea</taxon>
        <taxon>Chironomidae</taxon>
        <taxon>Chironominae</taxon>
        <taxon>Polypedilum</taxon>
        <taxon>Polypedilum</taxon>
    </lineage>
</organism>
<comment type="subcellular location">
    <subcellularLocation>
        <location evidence="1">Nucleus membrane</location>
        <topology evidence="1">Multi-pass membrane protein</topology>
    </subcellularLocation>
    <subcellularLocation>
        <location evidence="2">Rough endoplasmic reticulum membrane</location>
        <topology evidence="2">Multi-pass membrane protein</topology>
    </subcellularLocation>
</comment>
<feature type="region of interest" description="Disordered" evidence="8">
    <location>
        <begin position="891"/>
        <end position="942"/>
    </location>
</feature>
<feature type="compositionally biased region" description="Polar residues" evidence="8">
    <location>
        <begin position="294"/>
        <end position="312"/>
    </location>
</feature>
<dbReference type="AlphaFoldDB" id="A0A9J6CFI8"/>
<keyword evidence="4" id="KW-0256">Endoplasmic reticulum</keyword>
<accession>A0A9J6CFI8</accession>
<dbReference type="PANTHER" id="PTHR13289:SF3">
    <property type="entry name" value="BIFOCAL, ISOFORM F"/>
    <property type="match status" value="1"/>
</dbReference>
<dbReference type="GO" id="GO:0030867">
    <property type="term" value="C:rough endoplasmic reticulum membrane"/>
    <property type="evidence" value="ECO:0007669"/>
    <property type="project" value="UniProtKB-SubCell"/>
</dbReference>
<evidence type="ECO:0000313" key="9">
    <source>
        <dbReference type="EMBL" id="KAG5680671.1"/>
    </source>
</evidence>
<feature type="compositionally biased region" description="Polar residues" evidence="8">
    <location>
        <begin position="696"/>
        <end position="705"/>
    </location>
</feature>
<feature type="compositionally biased region" description="Polar residues" evidence="8">
    <location>
        <begin position="71"/>
        <end position="81"/>
    </location>
</feature>
<feature type="region of interest" description="Disordered" evidence="8">
    <location>
        <begin position="690"/>
        <end position="728"/>
    </location>
</feature>
<feature type="compositionally biased region" description="Polar residues" evidence="8">
    <location>
        <begin position="717"/>
        <end position="728"/>
    </location>
</feature>
<evidence type="ECO:0000313" key="10">
    <source>
        <dbReference type="Proteomes" id="UP001107558"/>
    </source>
</evidence>
<dbReference type="GO" id="GO:0008017">
    <property type="term" value="F:microtubule binding"/>
    <property type="evidence" value="ECO:0007669"/>
    <property type="project" value="TreeGrafter"/>
</dbReference>
<gene>
    <name evidence="9" type="ORF">PVAND_010165</name>
</gene>
<feature type="region of interest" description="Disordered" evidence="8">
    <location>
        <begin position="457"/>
        <end position="476"/>
    </location>
</feature>
<keyword evidence="10" id="KW-1185">Reference proteome</keyword>
<reference evidence="9" key="1">
    <citation type="submission" date="2021-03" db="EMBL/GenBank/DDBJ databases">
        <title>Chromosome level genome of the anhydrobiotic midge Polypedilum vanderplanki.</title>
        <authorList>
            <person name="Yoshida Y."/>
            <person name="Kikawada T."/>
            <person name="Gusev O."/>
        </authorList>
    </citation>
    <scope>NUCLEOTIDE SEQUENCE</scope>
    <source>
        <strain evidence="9">NIAS01</strain>
        <tissue evidence="9">Whole body or cell culture</tissue>
    </source>
</reference>
<evidence type="ECO:0000256" key="1">
    <source>
        <dbReference type="ARBA" id="ARBA00004232"/>
    </source>
</evidence>
<feature type="compositionally biased region" description="Low complexity" evidence="8">
    <location>
        <begin position="893"/>
        <end position="904"/>
    </location>
</feature>
<evidence type="ECO:0000256" key="2">
    <source>
        <dbReference type="ARBA" id="ARBA00004269"/>
    </source>
</evidence>
<proteinExistence type="predicted"/>
<feature type="compositionally biased region" description="Polar residues" evidence="8">
    <location>
        <begin position="488"/>
        <end position="508"/>
    </location>
</feature>
<evidence type="ECO:0000256" key="4">
    <source>
        <dbReference type="ARBA" id="ARBA00022824"/>
    </source>
</evidence>
<keyword evidence="6" id="KW-0472">Membrane</keyword>
<dbReference type="GO" id="GO:0006935">
    <property type="term" value="P:chemotaxis"/>
    <property type="evidence" value="ECO:0007669"/>
    <property type="project" value="TreeGrafter"/>
</dbReference>
<keyword evidence="5" id="KW-1133">Transmembrane helix</keyword>
<feature type="region of interest" description="Disordered" evidence="8">
    <location>
        <begin position="484"/>
        <end position="508"/>
    </location>
</feature>
<dbReference type="OrthoDB" id="6517071at2759"/>
<feature type="compositionally biased region" description="Low complexity" evidence="8">
    <location>
        <begin position="60"/>
        <end position="70"/>
    </location>
</feature>
<keyword evidence="3" id="KW-0812">Transmembrane</keyword>
<feature type="region of interest" description="Disordered" evidence="8">
    <location>
        <begin position="325"/>
        <end position="346"/>
    </location>
</feature>
<evidence type="ECO:0000256" key="8">
    <source>
        <dbReference type="SAM" id="MobiDB-lite"/>
    </source>
</evidence>
<name>A0A9J6CFI8_POLVA</name>
<dbReference type="GO" id="GO:0031965">
    <property type="term" value="C:nuclear membrane"/>
    <property type="evidence" value="ECO:0007669"/>
    <property type="project" value="UniProtKB-SubCell"/>
</dbReference>
<dbReference type="GO" id="GO:0023041">
    <property type="term" value="P:neuronal signal transduction"/>
    <property type="evidence" value="ECO:0007669"/>
    <property type="project" value="InterPro"/>
</dbReference>
<evidence type="ECO:0000256" key="3">
    <source>
        <dbReference type="ARBA" id="ARBA00022692"/>
    </source>
</evidence>